<protein>
    <submittedName>
        <fullName evidence="1">Uncharacterized protein</fullName>
    </submittedName>
</protein>
<dbReference type="Proteomes" id="UP000516134">
    <property type="component" value="Chromosome"/>
</dbReference>
<gene>
    <name evidence="1" type="ORF">H9L15_15160</name>
</gene>
<accession>A0ABX6T065</accession>
<keyword evidence="2" id="KW-1185">Reference proteome</keyword>
<evidence type="ECO:0000313" key="2">
    <source>
        <dbReference type="Proteomes" id="UP000516134"/>
    </source>
</evidence>
<sequence>MSWLSEILDPASEQNLKDRVLAGEVVVVRGGLQKAGLLEPILDLSFEAVSDVLGPRQRRQ</sequence>
<name>A0ABX6T065_9SPHN</name>
<proteinExistence type="predicted"/>
<dbReference type="EMBL" id="CP060780">
    <property type="protein sequence ID" value="QNP43234.1"/>
    <property type="molecule type" value="Genomic_DNA"/>
</dbReference>
<reference evidence="1 2" key="1">
    <citation type="submission" date="2020-08" db="EMBL/GenBank/DDBJ databases">
        <title>Genome sequence of Sphingomonas daechungensis KACC 18115T.</title>
        <authorList>
            <person name="Hyun D.-W."/>
            <person name="Bae J.-W."/>
        </authorList>
    </citation>
    <scope>NUCLEOTIDE SEQUENCE [LARGE SCALE GENOMIC DNA]</scope>
    <source>
        <strain evidence="1 2">KACC 18115</strain>
    </source>
</reference>
<organism evidence="1 2">
    <name type="scientific">Sphingomonas daechungensis</name>
    <dbReference type="NCBI Taxonomy" id="1176646"/>
    <lineage>
        <taxon>Bacteria</taxon>
        <taxon>Pseudomonadati</taxon>
        <taxon>Pseudomonadota</taxon>
        <taxon>Alphaproteobacteria</taxon>
        <taxon>Sphingomonadales</taxon>
        <taxon>Sphingomonadaceae</taxon>
        <taxon>Sphingomonas</taxon>
    </lineage>
</organism>
<dbReference type="RefSeq" id="WP_187714664.1">
    <property type="nucleotide sequence ID" value="NZ_CP060780.1"/>
</dbReference>
<evidence type="ECO:0000313" key="1">
    <source>
        <dbReference type="EMBL" id="QNP43234.1"/>
    </source>
</evidence>